<evidence type="ECO:0000256" key="3">
    <source>
        <dbReference type="SAM" id="SignalP"/>
    </source>
</evidence>
<dbReference type="HOGENOM" id="CLU_663461_0_0_0"/>
<keyword evidence="2" id="KW-0472">Membrane</keyword>
<dbReference type="Gene3D" id="1.25.40.10">
    <property type="entry name" value="Tetratricopeptide repeat domain"/>
    <property type="match status" value="1"/>
</dbReference>
<feature type="transmembrane region" description="Helical" evidence="2">
    <location>
        <begin position="246"/>
        <end position="267"/>
    </location>
</feature>
<gene>
    <name evidence="4" type="ordered locus">Deipr_1345</name>
</gene>
<dbReference type="KEGG" id="dpt:Deipr_1345"/>
<dbReference type="AlphaFoldDB" id="F0RJ57"/>
<dbReference type="InterPro" id="IPR011990">
    <property type="entry name" value="TPR-like_helical_dom_sf"/>
</dbReference>
<evidence type="ECO:0000256" key="1">
    <source>
        <dbReference type="SAM" id="MobiDB-lite"/>
    </source>
</evidence>
<dbReference type="Proteomes" id="UP000007718">
    <property type="component" value="Chromosome"/>
</dbReference>
<accession>F0RJ57</accession>
<evidence type="ECO:0008006" key="6">
    <source>
        <dbReference type="Google" id="ProtNLM"/>
    </source>
</evidence>
<sequence>MFRHPAFRSVTSYRQRPTFLRSPSFRAALRTRLLGTLLAAALVPAQAQAVSFPPLTAPLLTAPVMTVLTPDEVLELMESGRLDEAEQAARAAAAAHPESARAQVVLARILARQERLDEARAVLAQAQALPQWEEQNIRVPFKSPKAIDRVMQRDPARALGMIADVLLAEGDDPKAYYLQSLALVQLGRYDQAQAALNQAREHGDVTVFAHPDTLARLEQLLRERPSTPPTGAAAGPGLEPPKPLPWWVWAGVGAGAGALGWWGIAAWQRAAARAKAERKRALYEAGKQLDADIFAAQQALAAGHTPELERRLGRLRNLQGQLRAWERGDTDGPDITRQFGALLAASQSDASWQEYQDDLAQQAAEEAAEEAHAAAGHQNRRGSDGPSSFRDDTDSSWSSGSSGSGGGNNGGSSW</sequence>
<reference evidence="5" key="1">
    <citation type="submission" date="2011-02" db="EMBL/GenBank/DDBJ databases">
        <title>The complete sequence of chromosome of Deinococcus proteolyticus DSM 20540.</title>
        <authorList>
            <consortium name="US DOE Joint Genome Institute (JGI-PGF)"/>
            <person name="Lucas S."/>
            <person name="Copeland A."/>
            <person name="Lapidus A."/>
            <person name="Bruce D."/>
            <person name="Goodwin L."/>
            <person name="Pitluck S."/>
            <person name="Kyrpides N."/>
            <person name="Mavromatis K."/>
            <person name="Pagani I."/>
            <person name="Ivanova N."/>
            <person name="Ovchinnikova G."/>
            <person name="Zeytun A."/>
            <person name="Detter J.C."/>
            <person name="Han C."/>
            <person name="Land M."/>
            <person name="Hauser L."/>
            <person name="Markowitz V."/>
            <person name="Cheng J.-F."/>
            <person name="Hugenholtz P."/>
            <person name="Woyke T."/>
            <person name="Wu D."/>
            <person name="Pukall R."/>
            <person name="Steenblock K."/>
            <person name="Brambilla E."/>
            <person name="Klenk H.-P."/>
            <person name="Eisen J.A."/>
        </authorList>
    </citation>
    <scope>NUCLEOTIDE SEQUENCE [LARGE SCALE GENOMIC DNA]</scope>
    <source>
        <strain evidence="5">ATCC 35074 / DSM 20540 / JCM 6276 / NBRC 101906 / NCIMB 13154 / VKM Ac-1939 / CCM 2703 / MRP</strain>
    </source>
</reference>
<evidence type="ECO:0000313" key="5">
    <source>
        <dbReference type="Proteomes" id="UP000007718"/>
    </source>
</evidence>
<name>F0RJ57_DEIPM</name>
<dbReference type="Pfam" id="PF13432">
    <property type="entry name" value="TPR_16"/>
    <property type="match status" value="2"/>
</dbReference>
<organism evidence="4 5">
    <name type="scientific">Deinococcus proteolyticus (strain ATCC 35074 / DSM 20540 / JCM 6276 / NBRC 101906 / NCIMB 13154 / VKM Ac-1939 / CCM 2703 / MRP)</name>
    <dbReference type="NCBI Taxonomy" id="693977"/>
    <lineage>
        <taxon>Bacteria</taxon>
        <taxon>Thermotogati</taxon>
        <taxon>Deinococcota</taxon>
        <taxon>Deinococci</taxon>
        <taxon>Deinococcales</taxon>
        <taxon>Deinococcaceae</taxon>
        <taxon>Deinococcus</taxon>
    </lineage>
</organism>
<evidence type="ECO:0000256" key="2">
    <source>
        <dbReference type="SAM" id="Phobius"/>
    </source>
</evidence>
<feature type="chain" id="PRO_5003257681" description="Tetratricopeptide TPR_2 repeat-containing protein" evidence="3">
    <location>
        <begin position="50"/>
        <end position="414"/>
    </location>
</feature>
<reference evidence="4 5" key="2">
    <citation type="journal article" date="2012" name="Stand. Genomic Sci.">
        <title>Complete genome sequence of the orange-red pigmented, radioresistant Deinococcus proteolyticus type strain (MRP(T)).</title>
        <authorList>
            <person name="Copeland A."/>
            <person name="Zeytun A."/>
            <person name="Yassawong M."/>
            <person name="Nolan M."/>
            <person name="Lucas S."/>
            <person name="Hammon N."/>
            <person name="Deshpande S."/>
            <person name="Cheng J.F."/>
            <person name="Han C."/>
            <person name="Tapia R."/>
            <person name="Goodwin L.A."/>
            <person name="Pitluck S."/>
            <person name="Mavromatis K."/>
            <person name="Liolios K."/>
            <person name="Pagani I."/>
            <person name="Ivanova N."/>
            <person name="Mikhailova N."/>
            <person name="Pati A."/>
            <person name="Chen A."/>
            <person name="Palaniappan K."/>
            <person name="Land M."/>
            <person name="Hauser L."/>
            <person name="Jeffries C.D."/>
            <person name="Brambilla E.M."/>
            <person name="Rohde M."/>
            <person name="Sikorski J."/>
            <person name="Pukall R."/>
            <person name="Goker M."/>
            <person name="Detter J.C."/>
            <person name="Woyke T."/>
            <person name="Bristow J."/>
            <person name="Eisen J.A."/>
            <person name="Markowitz V."/>
            <person name="Hugenholtz P."/>
            <person name="Kyrpides N.C."/>
            <person name="Klenk H.P."/>
            <person name="Lapidus A."/>
        </authorList>
    </citation>
    <scope>NUCLEOTIDE SEQUENCE [LARGE SCALE GENOMIC DNA]</scope>
    <source>
        <strain evidence="5">ATCC 35074 / DSM 20540 / JCM 6276 / NBRC 101906 / NCIMB 13154 / VKM Ac-1939 / CCM 2703 / MRP</strain>
    </source>
</reference>
<proteinExistence type="predicted"/>
<feature type="region of interest" description="Disordered" evidence="1">
    <location>
        <begin position="353"/>
        <end position="414"/>
    </location>
</feature>
<dbReference type="EMBL" id="CP002536">
    <property type="protein sequence ID" value="ADY26494.1"/>
    <property type="molecule type" value="Genomic_DNA"/>
</dbReference>
<dbReference type="SUPFAM" id="SSF48452">
    <property type="entry name" value="TPR-like"/>
    <property type="match status" value="1"/>
</dbReference>
<keyword evidence="3" id="KW-0732">Signal</keyword>
<feature type="compositionally biased region" description="Gly residues" evidence="1">
    <location>
        <begin position="402"/>
        <end position="414"/>
    </location>
</feature>
<feature type="signal peptide" evidence="3">
    <location>
        <begin position="1"/>
        <end position="49"/>
    </location>
</feature>
<protein>
    <recommendedName>
        <fullName evidence="6">Tetratricopeptide TPR_2 repeat-containing protein</fullName>
    </recommendedName>
</protein>
<dbReference type="OrthoDB" id="74148at2"/>
<evidence type="ECO:0000313" key="4">
    <source>
        <dbReference type="EMBL" id="ADY26494.1"/>
    </source>
</evidence>
<keyword evidence="5" id="KW-1185">Reference proteome</keyword>
<keyword evidence="2" id="KW-1133">Transmembrane helix</keyword>
<keyword evidence="2" id="KW-0812">Transmembrane</keyword>